<evidence type="ECO:0000313" key="1">
    <source>
        <dbReference type="EMBL" id="AWF95982.1"/>
    </source>
</evidence>
<dbReference type="PATRIC" id="fig|137591.24.peg.1107"/>
<dbReference type="EMBL" id="CP020928">
    <property type="protein sequence ID" value="AWF95982.1"/>
    <property type="molecule type" value="Genomic_DNA"/>
</dbReference>
<protein>
    <submittedName>
        <fullName evidence="2">Uncharacterized protein</fullName>
    </submittedName>
</protein>
<evidence type="ECO:0000313" key="5">
    <source>
        <dbReference type="Proteomes" id="UP000032289"/>
    </source>
</evidence>
<dbReference type="RefSeq" id="WP_010372921.1">
    <property type="nucleotide sequence ID" value="NZ_BJEF01000004.1"/>
</dbReference>
<reference evidence="4 5" key="1">
    <citation type="journal article" date="2015" name="Microbiology (Mosc.)">
        <title>Genomics of the Weissella cibaria species with an examination of its metabolic traits.</title>
        <authorList>
            <person name="Lynch K.M."/>
            <person name="Lucid A."/>
            <person name="Arendt E.K."/>
            <person name="Sleator R.D."/>
            <person name="Lucey B."/>
            <person name="Coffey A."/>
        </authorList>
    </citation>
    <scope>NUCLEOTIDE SEQUENCE [LARGE SCALE GENOMIC DNA]</scope>
    <source>
        <strain evidence="3 5">AB3b</strain>
        <strain evidence="2 4">MG1</strain>
    </source>
</reference>
<evidence type="ECO:0000313" key="6">
    <source>
        <dbReference type="Proteomes" id="UP000244870"/>
    </source>
</evidence>
<reference evidence="1 6" key="2">
    <citation type="submission" date="2017-04" db="EMBL/GenBank/DDBJ databases">
        <title>Weissella cibaria strain m2 complete genome.</title>
        <authorList>
            <person name="Pan Q."/>
            <person name="Tan M."/>
            <person name="Yao F."/>
            <person name="Su S."/>
        </authorList>
    </citation>
    <scope>NUCLEOTIDE SEQUENCE [LARGE SCALE GENOMIC DNA]</scope>
    <source>
        <strain evidence="1 6">M2</strain>
    </source>
</reference>
<dbReference type="AlphaFoldDB" id="A0A0D1JEP7"/>
<evidence type="ECO:0000313" key="3">
    <source>
        <dbReference type="EMBL" id="KIU24422.1"/>
    </source>
</evidence>
<proteinExistence type="predicted"/>
<gene>
    <name evidence="3" type="ORF">ab3b_01131</name>
    <name evidence="1" type="ORF">B6254_1594</name>
    <name evidence="2" type="ORF">QX99_01499</name>
</gene>
<evidence type="ECO:0000313" key="2">
    <source>
        <dbReference type="EMBL" id="KIU19943.1"/>
    </source>
</evidence>
<name>A0A0D1JEP7_9LACO</name>
<dbReference type="Proteomes" id="UP000244870">
    <property type="component" value="Chromosome"/>
</dbReference>
<accession>A0A0D1JEP7</accession>
<organism evidence="2 4">
    <name type="scientific">Weissella cibaria</name>
    <dbReference type="NCBI Taxonomy" id="137591"/>
    <lineage>
        <taxon>Bacteria</taxon>
        <taxon>Bacillati</taxon>
        <taxon>Bacillota</taxon>
        <taxon>Bacilli</taxon>
        <taxon>Lactobacillales</taxon>
        <taxon>Lactobacillaceae</taxon>
        <taxon>Weissella</taxon>
    </lineage>
</organism>
<dbReference type="Proteomes" id="UP000032289">
    <property type="component" value="Unassembled WGS sequence"/>
</dbReference>
<keyword evidence="4" id="KW-1185">Reference proteome</keyword>
<sequence length="43" mass="5199">MPLQTKRTDELSKQFDDLFVMPDVKDDNKDRFLGKKDEEQLKR</sequence>
<dbReference type="EMBL" id="JWHU01000030">
    <property type="protein sequence ID" value="KIU19943.1"/>
    <property type="molecule type" value="Genomic_DNA"/>
</dbReference>
<dbReference type="EMBL" id="JWHT01000028">
    <property type="protein sequence ID" value="KIU24422.1"/>
    <property type="molecule type" value="Genomic_DNA"/>
</dbReference>
<dbReference type="GeneID" id="74354018"/>
<evidence type="ECO:0000313" key="4">
    <source>
        <dbReference type="Proteomes" id="UP000032287"/>
    </source>
</evidence>
<dbReference type="Proteomes" id="UP000032287">
    <property type="component" value="Unassembled WGS sequence"/>
</dbReference>